<evidence type="ECO:0000313" key="3">
    <source>
        <dbReference type="EMBL" id="GAE32060.1"/>
    </source>
</evidence>
<dbReference type="InterPro" id="IPR014921">
    <property type="entry name" value="EsaB"/>
</dbReference>
<comment type="caution">
    <text evidence="3">The sequence shown here is derived from an EMBL/GenBank/DDBJ whole genome shotgun (WGS) entry which is preliminary data.</text>
</comment>
<name>W4QIW6_9BACI</name>
<dbReference type="SUPFAM" id="SSF54236">
    <property type="entry name" value="Ubiquitin-like"/>
    <property type="match status" value="1"/>
</dbReference>
<dbReference type="Gene3D" id="3.10.20.90">
    <property type="entry name" value="Phosphatidylinositol 3-kinase Catalytic Subunit, Chain A, domain 1"/>
    <property type="match status" value="1"/>
</dbReference>
<dbReference type="InterPro" id="IPR029071">
    <property type="entry name" value="Ubiquitin-like_domsf"/>
</dbReference>
<accession>W4QIW6</accession>
<proteinExistence type="inferred from homology"/>
<organism evidence="3 4">
    <name type="scientific">Halalkalibacter hemicellulosilyticusJCM 9152</name>
    <dbReference type="NCBI Taxonomy" id="1236971"/>
    <lineage>
        <taxon>Bacteria</taxon>
        <taxon>Bacillati</taxon>
        <taxon>Bacillota</taxon>
        <taxon>Bacilli</taxon>
        <taxon>Bacillales</taxon>
        <taxon>Bacillaceae</taxon>
        <taxon>Halalkalibacter</taxon>
    </lineage>
</organism>
<dbReference type="STRING" id="1236971.JCM9152_3575"/>
<evidence type="ECO:0000256" key="1">
    <source>
        <dbReference type="ARBA" id="ARBA00011007"/>
    </source>
</evidence>
<sequence>MMAKSTHINVTVDFQNWGGGVYDLRIPVQLTVKQLLLSVSETLRIERTDSSLCAIKVLTKKLFITDDDMLSQYPITDGDILQVL</sequence>
<evidence type="ECO:0000256" key="2">
    <source>
        <dbReference type="PIRNR" id="PIRNR037793"/>
    </source>
</evidence>
<protein>
    <submittedName>
        <fullName evidence="3">Putative secretion accessory protein EsaB/YukD</fullName>
    </submittedName>
</protein>
<dbReference type="PIRSF" id="PIRSF037793">
    <property type="entry name" value="DUF_ubiquitin-like_YukD"/>
    <property type="match status" value="1"/>
</dbReference>
<dbReference type="Pfam" id="PF08817">
    <property type="entry name" value="YukD"/>
    <property type="match status" value="1"/>
</dbReference>
<comment type="similarity">
    <text evidence="1 2">Belongs to the EsaB family.</text>
</comment>
<dbReference type="AlphaFoldDB" id="W4QIW6"/>
<reference evidence="3" key="1">
    <citation type="journal article" date="2014" name="Genome Announc.">
        <title>Draft Genome Sequences of Three Alkaliphilic Bacillus Strains, Bacillus wakoensis JCM 9140T, Bacillus akibai JCM 9157T, and Bacillus hemicellulosilyticus JCM 9152T.</title>
        <authorList>
            <person name="Yuki M."/>
            <person name="Oshima K."/>
            <person name="Suda W."/>
            <person name="Oshida Y."/>
            <person name="Kitamura K."/>
            <person name="Iida T."/>
            <person name="Hattori M."/>
            <person name="Ohkuma M."/>
        </authorList>
    </citation>
    <scope>NUCLEOTIDE SEQUENCE [LARGE SCALE GENOMIC DNA]</scope>
    <source>
        <strain evidence="3">JCM 9152</strain>
    </source>
</reference>
<dbReference type="EMBL" id="BAUU01000028">
    <property type="protein sequence ID" value="GAE32060.1"/>
    <property type="molecule type" value="Genomic_DNA"/>
</dbReference>
<evidence type="ECO:0000313" key="4">
    <source>
        <dbReference type="Proteomes" id="UP000018895"/>
    </source>
</evidence>
<keyword evidence="4" id="KW-1185">Reference proteome</keyword>
<gene>
    <name evidence="3" type="ORF">JCM9152_3575</name>
</gene>
<dbReference type="InterPro" id="IPR024962">
    <property type="entry name" value="YukD-like"/>
</dbReference>
<dbReference type="Proteomes" id="UP000018895">
    <property type="component" value="Unassembled WGS sequence"/>
</dbReference>